<name>A0A6P4ZK56_BRABE</name>
<evidence type="ECO:0000313" key="9">
    <source>
        <dbReference type="Proteomes" id="UP000515135"/>
    </source>
</evidence>
<feature type="domain" description="LRRCT" evidence="8">
    <location>
        <begin position="293"/>
        <end position="344"/>
    </location>
</feature>
<dbReference type="Gene3D" id="3.80.10.10">
    <property type="entry name" value="Ribonuclease Inhibitor"/>
    <property type="match status" value="2"/>
</dbReference>
<feature type="chain" id="PRO_5028454759" evidence="6">
    <location>
        <begin position="41"/>
        <end position="696"/>
    </location>
</feature>
<dbReference type="GeneID" id="109477502"/>
<dbReference type="AlphaFoldDB" id="A0A6P4ZK56"/>
<dbReference type="InterPro" id="IPR032675">
    <property type="entry name" value="LRR_dom_sf"/>
</dbReference>
<evidence type="ECO:0000256" key="2">
    <source>
        <dbReference type="ARBA" id="ARBA00022729"/>
    </source>
</evidence>
<feature type="transmembrane region" description="Helical" evidence="5">
    <location>
        <begin position="496"/>
        <end position="524"/>
    </location>
</feature>
<dbReference type="Pfam" id="PF13855">
    <property type="entry name" value="LRR_8"/>
    <property type="match status" value="2"/>
</dbReference>
<dbReference type="SMART" id="SM00082">
    <property type="entry name" value="LRRCT"/>
    <property type="match status" value="1"/>
</dbReference>
<dbReference type="Proteomes" id="UP000515135">
    <property type="component" value="Unplaced"/>
</dbReference>
<dbReference type="OrthoDB" id="676979at2759"/>
<evidence type="ECO:0000259" key="8">
    <source>
        <dbReference type="SMART" id="SM00082"/>
    </source>
</evidence>
<keyword evidence="9" id="KW-1185">Reference proteome</keyword>
<dbReference type="SMART" id="SM00013">
    <property type="entry name" value="LRRNT"/>
    <property type="match status" value="1"/>
</dbReference>
<dbReference type="RefSeq" id="XP_019634344.1">
    <property type="nucleotide sequence ID" value="XM_019778785.1"/>
</dbReference>
<dbReference type="PANTHER" id="PTHR24373">
    <property type="entry name" value="SLIT RELATED LEUCINE-RICH REPEAT NEURONAL PROTEIN"/>
    <property type="match status" value="1"/>
</dbReference>
<dbReference type="Pfam" id="PF13927">
    <property type="entry name" value="Ig_3"/>
    <property type="match status" value="1"/>
</dbReference>
<dbReference type="PANTHER" id="PTHR24373:SF383">
    <property type="entry name" value="LEUCINE-RICH REPEAT-CONTAINING PROTEIN 15-LIKE"/>
    <property type="match status" value="1"/>
</dbReference>
<evidence type="ECO:0000256" key="5">
    <source>
        <dbReference type="SAM" id="Phobius"/>
    </source>
</evidence>
<evidence type="ECO:0000313" key="10">
    <source>
        <dbReference type="RefSeq" id="XP_019634344.1"/>
    </source>
</evidence>
<feature type="compositionally biased region" description="Low complexity" evidence="4">
    <location>
        <begin position="449"/>
        <end position="459"/>
    </location>
</feature>
<dbReference type="SUPFAM" id="SSF48726">
    <property type="entry name" value="Immunoglobulin"/>
    <property type="match status" value="1"/>
</dbReference>
<dbReference type="InterPro" id="IPR003591">
    <property type="entry name" value="Leu-rich_rpt_typical-subtyp"/>
</dbReference>
<evidence type="ECO:0000256" key="6">
    <source>
        <dbReference type="SAM" id="SignalP"/>
    </source>
</evidence>
<accession>A0A6P4ZK56</accession>
<dbReference type="SMART" id="SM00369">
    <property type="entry name" value="LRR_TYP"/>
    <property type="match status" value="8"/>
</dbReference>
<dbReference type="GO" id="GO:0005615">
    <property type="term" value="C:extracellular space"/>
    <property type="evidence" value="ECO:0007669"/>
    <property type="project" value="TreeGrafter"/>
</dbReference>
<dbReference type="InterPro" id="IPR000483">
    <property type="entry name" value="Cys-rich_flank_reg_C"/>
</dbReference>
<dbReference type="FunFam" id="3.80.10.10:FF:000169">
    <property type="entry name" value="TLR4 interactor with leucine rich repeats"/>
    <property type="match status" value="1"/>
</dbReference>
<evidence type="ECO:0000256" key="4">
    <source>
        <dbReference type="SAM" id="MobiDB-lite"/>
    </source>
</evidence>
<feature type="region of interest" description="Disordered" evidence="4">
    <location>
        <begin position="449"/>
        <end position="489"/>
    </location>
</feature>
<feature type="compositionally biased region" description="Low complexity" evidence="4">
    <location>
        <begin position="552"/>
        <end position="573"/>
    </location>
</feature>
<dbReference type="InterPro" id="IPR050328">
    <property type="entry name" value="Dev_Immune_Receptor"/>
</dbReference>
<keyword evidence="5" id="KW-1133">Transmembrane helix</keyword>
<evidence type="ECO:0000259" key="7">
    <source>
        <dbReference type="SMART" id="SM00013"/>
    </source>
</evidence>
<evidence type="ECO:0000256" key="1">
    <source>
        <dbReference type="ARBA" id="ARBA00022614"/>
    </source>
</evidence>
<dbReference type="InterPro" id="IPR000372">
    <property type="entry name" value="LRRNT"/>
</dbReference>
<sequence length="696" mass="76382">MGVNFHNISIEDSYCIMGKKPAGVLMFLLVILKVLGTIEAACSCTASACDCSSLGLTSVPQDLPTNITNLNLAGNQIITLSQSDFSRYRNVETLGLSSNHISAINRQAFYNLSKLGRLRLSVNRITTLRPDMFTGLGNLQTLELHYNDITDIPAGTFNSTPQLRDLYLDINRFNFTTLRSDMFTCLGNLMFLHLTSNGITDIQAGTFSPTPQLRWLLMQNNKLTTLRSDMFTGLGNLQVLKMSDNNITTFPFEELSRLQRLYRLYLDNNQMTTLPSVAYNVLTTISDVDINNNPWKCDCRMMDFRLKMTGFYPFENQINCSHPDHLSGLKLTDINPENLFTNCQEPTVLRFEKSKDNILVPGGTLYLIYEATGIPTPDITVILPSGLNATVESSGRVTVDVNDVNGTFTITNVTAVDAGLYVCIAVNLAGSTFATLVVDLHTVPTTVLPPLQTPPLATTSGNQESTTDQDPAQASFSPPVSVASSPLKQPEPAPTFSLPVLLGAVCGSVAGTLFIGGIVLAIWCKRSNNQGSPKRPDFSVVFNNTNTTTTVITNGHNLTGQTQPQPTRPPSSQFEPYEEVQPPQRGAVMMQTARGLSLDARNPHLFPRQPSSQFEPYEDVQPPQRGVVPSQTARGQALRPPNRSNNEPPPVPPPRTASATGYENIPEHAYQPLAVTWNQPDNGQDASHHYQSLRRT</sequence>
<feature type="compositionally biased region" description="Polar residues" evidence="4">
    <location>
        <begin position="676"/>
        <end position="685"/>
    </location>
</feature>
<feature type="compositionally biased region" description="Low complexity" evidence="4">
    <location>
        <begin position="471"/>
        <end position="486"/>
    </location>
</feature>
<keyword evidence="1" id="KW-0433">Leucine-rich repeat</keyword>
<protein>
    <submittedName>
        <fullName evidence="10">Leucine-rich repeat-containing protein 4C-like</fullName>
    </submittedName>
</protein>
<dbReference type="SUPFAM" id="SSF52058">
    <property type="entry name" value="L domain-like"/>
    <property type="match status" value="1"/>
</dbReference>
<dbReference type="InterPro" id="IPR036179">
    <property type="entry name" value="Ig-like_dom_sf"/>
</dbReference>
<feature type="signal peptide" evidence="6">
    <location>
        <begin position="1"/>
        <end position="40"/>
    </location>
</feature>
<gene>
    <name evidence="10" type="primary">LOC109477502</name>
</gene>
<evidence type="ECO:0000256" key="3">
    <source>
        <dbReference type="ARBA" id="ARBA00022737"/>
    </source>
</evidence>
<organism evidence="9 10">
    <name type="scientific">Branchiostoma belcheri</name>
    <name type="common">Amphioxus</name>
    <dbReference type="NCBI Taxonomy" id="7741"/>
    <lineage>
        <taxon>Eukaryota</taxon>
        <taxon>Metazoa</taxon>
        <taxon>Chordata</taxon>
        <taxon>Cephalochordata</taxon>
        <taxon>Leptocardii</taxon>
        <taxon>Amphioxiformes</taxon>
        <taxon>Branchiostomatidae</taxon>
        <taxon>Branchiostoma</taxon>
    </lineage>
</organism>
<feature type="compositionally biased region" description="Polar residues" evidence="4">
    <location>
        <begin position="460"/>
        <end position="470"/>
    </location>
</feature>
<keyword evidence="5" id="KW-0472">Membrane</keyword>
<dbReference type="InterPro" id="IPR013783">
    <property type="entry name" value="Ig-like_fold"/>
</dbReference>
<keyword evidence="2 6" id="KW-0732">Signal</keyword>
<proteinExistence type="predicted"/>
<keyword evidence="3" id="KW-0677">Repeat</keyword>
<dbReference type="PROSITE" id="PS51450">
    <property type="entry name" value="LRR"/>
    <property type="match status" value="1"/>
</dbReference>
<dbReference type="Gene3D" id="2.60.40.10">
    <property type="entry name" value="Immunoglobulins"/>
    <property type="match status" value="1"/>
</dbReference>
<feature type="region of interest" description="Disordered" evidence="4">
    <location>
        <begin position="601"/>
        <end position="696"/>
    </location>
</feature>
<feature type="region of interest" description="Disordered" evidence="4">
    <location>
        <begin position="552"/>
        <end position="582"/>
    </location>
</feature>
<dbReference type="GO" id="GO:0031012">
    <property type="term" value="C:extracellular matrix"/>
    <property type="evidence" value="ECO:0007669"/>
    <property type="project" value="TreeGrafter"/>
</dbReference>
<feature type="domain" description="LRRNT" evidence="7">
    <location>
        <begin position="39"/>
        <end position="69"/>
    </location>
</feature>
<dbReference type="KEGG" id="bbel:109477502"/>
<reference evidence="10" key="1">
    <citation type="submission" date="2025-08" db="UniProtKB">
        <authorList>
            <consortium name="RefSeq"/>
        </authorList>
    </citation>
    <scope>IDENTIFICATION</scope>
    <source>
        <tissue evidence="10">Gonad</tissue>
    </source>
</reference>
<dbReference type="InterPro" id="IPR001611">
    <property type="entry name" value="Leu-rich_rpt"/>
</dbReference>
<keyword evidence="5" id="KW-0812">Transmembrane</keyword>